<evidence type="ECO:0000313" key="1">
    <source>
        <dbReference type="EMBL" id="QCD87263.1"/>
    </source>
</evidence>
<proteinExistence type="predicted"/>
<reference evidence="1 2" key="1">
    <citation type="submission" date="2019-04" db="EMBL/GenBank/DDBJ databases">
        <title>An improved genome assembly and genetic linkage map for asparagus bean, Vigna unguiculata ssp. sesquipedialis.</title>
        <authorList>
            <person name="Xia Q."/>
            <person name="Zhang R."/>
            <person name="Dong Y."/>
        </authorList>
    </citation>
    <scope>NUCLEOTIDE SEQUENCE [LARGE SCALE GENOMIC DNA]</scope>
    <source>
        <tissue evidence="1">Leaf</tissue>
    </source>
</reference>
<gene>
    <name evidence="1" type="ORF">DEO72_LG3g1797</name>
</gene>
<dbReference type="AlphaFoldDB" id="A0A4D6LFL0"/>
<protein>
    <submittedName>
        <fullName evidence="1">Uncharacterized protein</fullName>
    </submittedName>
</protein>
<name>A0A4D6LFL0_VIGUN</name>
<dbReference type="Proteomes" id="UP000501690">
    <property type="component" value="Linkage Group LG3"/>
</dbReference>
<accession>A0A4D6LFL0</accession>
<organism evidence="1 2">
    <name type="scientific">Vigna unguiculata</name>
    <name type="common">Cowpea</name>
    <dbReference type="NCBI Taxonomy" id="3917"/>
    <lineage>
        <taxon>Eukaryota</taxon>
        <taxon>Viridiplantae</taxon>
        <taxon>Streptophyta</taxon>
        <taxon>Embryophyta</taxon>
        <taxon>Tracheophyta</taxon>
        <taxon>Spermatophyta</taxon>
        <taxon>Magnoliopsida</taxon>
        <taxon>eudicotyledons</taxon>
        <taxon>Gunneridae</taxon>
        <taxon>Pentapetalae</taxon>
        <taxon>rosids</taxon>
        <taxon>fabids</taxon>
        <taxon>Fabales</taxon>
        <taxon>Fabaceae</taxon>
        <taxon>Papilionoideae</taxon>
        <taxon>50 kb inversion clade</taxon>
        <taxon>NPAAA clade</taxon>
        <taxon>indigoferoid/millettioid clade</taxon>
        <taxon>Phaseoleae</taxon>
        <taxon>Vigna</taxon>
    </lineage>
</organism>
<keyword evidence="2" id="KW-1185">Reference proteome</keyword>
<evidence type="ECO:0000313" key="2">
    <source>
        <dbReference type="Proteomes" id="UP000501690"/>
    </source>
</evidence>
<sequence length="84" mass="9371">MISSRMFQMALSWINGLFVDYHLKPSTMKLELGKNIGRAKMWKITHKKKNGTYANDEGTRYIQGSSSVLSSRDILGSSGGNKTT</sequence>
<dbReference type="EMBL" id="CP039347">
    <property type="protein sequence ID" value="QCD87263.1"/>
    <property type="molecule type" value="Genomic_DNA"/>
</dbReference>